<comment type="caution">
    <text evidence="3">The sequence shown here is derived from an EMBL/GenBank/DDBJ whole genome shotgun (WGS) entry which is preliminary data.</text>
</comment>
<evidence type="ECO:0000313" key="4">
    <source>
        <dbReference type="Proteomes" id="UP000285120"/>
    </source>
</evidence>
<reference evidence="3 4" key="1">
    <citation type="submission" date="2018-09" db="EMBL/GenBank/DDBJ databases">
        <title>Genomic Encyclopedia of Archaeal and Bacterial Type Strains, Phase II (KMG-II): from individual species to whole genera.</title>
        <authorList>
            <person name="Goeker M."/>
        </authorList>
    </citation>
    <scope>NUCLEOTIDE SEQUENCE [LARGE SCALE GENOMIC DNA]</scope>
    <source>
        <strain evidence="3 4">DSM 17008</strain>
    </source>
</reference>
<accession>A0A419V475</accession>
<feature type="chain" id="PRO_5019164532" evidence="1">
    <location>
        <begin position="28"/>
        <end position="132"/>
    </location>
</feature>
<dbReference type="OrthoDB" id="2679563at2"/>
<sequence length="132" mass="14427">MKKWAAGSAAFMLLLLSACGGSGESEAESEPPSTEPIEVAIHTDETVEAGKAVQVEAQVEQEGEAVEDANEVLFEIWREGEQETGEQIEGEHKSGGEYTLEYTFEESGTYFITAHVTARNMHSMPTEELEVE</sequence>
<feature type="domain" description="YtkA-like" evidence="2">
    <location>
        <begin position="35"/>
        <end position="115"/>
    </location>
</feature>
<dbReference type="Pfam" id="PF13115">
    <property type="entry name" value="YtkA"/>
    <property type="match status" value="1"/>
</dbReference>
<name>A0A419V475_9BACL</name>
<dbReference type="AlphaFoldDB" id="A0A419V475"/>
<evidence type="ECO:0000313" key="3">
    <source>
        <dbReference type="EMBL" id="RKD73294.1"/>
    </source>
</evidence>
<organism evidence="3 4">
    <name type="scientific">Sinobaca qinghaiensis</name>
    <dbReference type="NCBI Taxonomy" id="342944"/>
    <lineage>
        <taxon>Bacteria</taxon>
        <taxon>Bacillati</taxon>
        <taxon>Bacillota</taxon>
        <taxon>Bacilli</taxon>
        <taxon>Bacillales</taxon>
        <taxon>Sporolactobacillaceae</taxon>
        <taxon>Sinobaca</taxon>
    </lineage>
</organism>
<evidence type="ECO:0000256" key="1">
    <source>
        <dbReference type="SAM" id="SignalP"/>
    </source>
</evidence>
<dbReference type="EMBL" id="RAPK01000008">
    <property type="protein sequence ID" value="RKD73294.1"/>
    <property type="molecule type" value="Genomic_DNA"/>
</dbReference>
<evidence type="ECO:0000259" key="2">
    <source>
        <dbReference type="Pfam" id="PF13115"/>
    </source>
</evidence>
<proteinExistence type="predicted"/>
<gene>
    <name evidence="3" type="ORF">ATL39_1585</name>
</gene>
<dbReference type="InterPro" id="IPR013783">
    <property type="entry name" value="Ig-like_fold"/>
</dbReference>
<dbReference type="InterPro" id="IPR032693">
    <property type="entry name" value="YtkA-like_dom"/>
</dbReference>
<dbReference type="Proteomes" id="UP000285120">
    <property type="component" value="Unassembled WGS sequence"/>
</dbReference>
<protein>
    <submittedName>
        <fullName evidence="3">YtkA-like protein</fullName>
    </submittedName>
</protein>
<dbReference type="PROSITE" id="PS51257">
    <property type="entry name" value="PROKAR_LIPOPROTEIN"/>
    <property type="match status" value="1"/>
</dbReference>
<feature type="signal peptide" evidence="1">
    <location>
        <begin position="1"/>
        <end position="27"/>
    </location>
</feature>
<keyword evidence="4" id="KW-1185">Reference proteome</keyword>
<keyword evidence="1" id="KW-0732">Signal</keyword>
<dbReference type="Gene3D" id="2.60.40.10">
    <property type="entry name" value="Immunoglobulins"/>
    <property type="match status" value="1"/>
</dbReference>
<dbReference type="RefSeq" id="WP_120192772.1">
    <property type="nucleotide sequence ID" value="NZ_RAPK01000008.1"/>
</dbReference>